<organism evidence="2 3">
    <name type="scientific">Turnera subulata</name>
    <dbReference type="NCBI Taxonomy" id="218843"/>
    <lineage>
        <taxon>Eukaryota</taxon>
        <taxon>Viridiplantae</taxon>
        <taxon>Streptophyta</taxon>
        <taxon>Embryophyta</taxon>
        <taxon>Tracheophyta</taxon>
        <taxon>Spermatophyta</taxon>
        <taxon>Magnoliopsida</taxon>
        <taxon>eudicotyledons</taxon>
        <taxon>Gunneridae</taxon>
        <taxon>Pentapetalae</taxon>
        <taxon>rosids</taxon>
        <taxon>fabids</taxon>
        <taxon>Malpighiales</taxon>
        <taxon>Passifloraceae</taxon>
        <taxon>Turnera</taxon>
    </lineage>
</organism>
<reference evidence="2" key="1">
    <citation type="submission" date="2022-02" db="EMBL/GenBank/DDBJ databases">
        <authorList>
            <person name="Henning P.M."/>
            <person name="McCubbin A.G."/>
            <person name="Shore J.S."/>
        </authorList>
    </citation>
    <scope>NUCLEOTIDE SEQUENCE</scope>
    <source>
        <strain evidence="2">F60SS</strain>
        <tissue evidence="2">Leaves</tissue>
    </source>
</reference>
<feature type="region of interest" description="Disordered" evidence="1">
    <location>
        <begin position="1"/>
        <end position="93"/>
    </location>
</feature>
<evidence type="ECO:0000256" key="1">
    <source>
        <dbReference type="SAM" id="MobiDB-lite"/>
    </source>
</evidence>
<reference evidence="2" key="2">
    <citation type="journal article" date="2023" name="Plants (Basel)">
        <title>Annotation of the Turnera subulata (Passifloraceae) Draft Genome Reveals the S-Locus Evolved after the Divergence of Turneroideae from Passifloroideae in a Stepwise Manner.</title>
        <authorList>
            <person name="Henning P.M."/>
            <person name="Roalson E.H."/>
            <person name="Mir W."/>
            <person name="McCubbin A.G."/>
            <person name="Shore J.S."/>
        </authorList>
    </citation>
    <scope>NUCLEOTIDE SEQUENCE</scope>
    <source>
        <strain evidence="2">F60SS</strain>
    </source>
</reference>
<comment type="caution">
    <text evidence="2">The sequence shown here is derived from an EMBL/GenBank/DDBJ whole genome shotgun (WGS) entry which is preliminary data.</text>
</comment>
<sequence length="93" mass="9834">MNRVASASSPAKGGKKEVRRPWVAGASSSAKGGKKEVRRPWVAGASSSAKGGKKRRVRQRLWTGEEPLGSPRPVESDGGGGVMDGGVENRHRR</sequence>
<dbReference type="EMBL" id="JAKUCV010001228">
    <property type="protein sequence ID" value="KAJ4847208.1"/>
    <property type="molecule type" value="Genomic_DNA"/>
</dbReference>
<name>A0A9Q0GCK4_9ROSI</name>
<dbReference type="Proteomes" id="UP001141552">
    <property type="component" value="Unassembled WGS sequence"/>
</dbReference>
<evidence type="ECO:0000313" key="2">
    <source>
        <dbReference type="EMBL" id="KAJ4847208.1"/>
    </source>
</evidence>
<keyword evidence="3" id="KW-1185">Reference proteome</keyword>
<evidence type="ECO:0000313" key="3">
    <source>
        <dbReference type="Proteomes" id="UP001141552"/>
    </source>
</evidence>
<gene>
    <name evidence="2" type="ORF">Tsubulata_019337</name>
</gene>
<proteinExistence type="predicted"/>
<protein>
    <submittedName>
        <fullName evidence="2">Uncharacterized protein</fullName>
    </submittedName>
</protein>
<dbReference type="AlphaFoldDB" id="A0A9Q0GCK4"/>
<accession>A0A9Q0GCK4</accession>